<organism evidence="5 6">
    <name type="scientific">Cryptosporangium minutisporangium</name>
    <dbReference type="NCBI Taxonomy" id="113569"/>
    <lineage>
        <taxon>Bacteria</taxon>
        <taxon>Bacillati</taxon>
        <taxon>Actinomycetota</taxon>
        <taxon>Actinomycetes</taxon>
        <taxon>Cryptosporangiales</taxon>
        <taxon>Cryptosporangiaceae</taxon>
        <taxon>Cryptosporangium</taxon>
    </lineage>
</organism>
<evidence type="ECO:0000313" key="6">
    <source>
        <dbReference type="Proteomes" id="UP001501676"/>
    </source>
</evidence>
<dbReference type="Proteomes" id="UP001501676">
    <property type="component" value="Unassembled WGS sequence"/>
</dbReference>
<comment type="similarity">
    <text evidence="1">Belongs to the 'GDXG' lipolytic enzyme family.</text>
</comment>
<dbReference type="SUPFAM" id="SSF53474">
    <property type="entry name" value="alpha/beta-Hydrolases"/>
    <property type="match status" value="1"/>
</dbReference>
<dbReference type="GO" id="GO:0016787">
    <property type="term" value="F:hydrolase activity"/>
    <property type="evidence" value="ECO:0007669"/>
    <property type="project" value="UniProtKB-KW"/>
</dbReference>
<gene>
    <name evidence="5" type="ORF">GCM10020369_77030</name>
</gene>
<evidence type="ECO:0000259" key="4">
    <source>
        <dbReference type="Pfam" id="PF07859"/>
    </source>
</evidence>
<dbReference type="InterPro" id="IPR050300">
    <property type="entry name" value="GDXG_lipolytic_enzyme"/>
</dbReference>
<evidence type="ECO:0000256" key="2">
    <source>
        <dbReference type="ARBA" id="ARBA00022801"/>
    </source>
</evidence>
<dbReference type="InterPro" id="IPR029058">
    <property type="entry name" value="AB_hydrolase_fold"/>
</dbReference>
<keyword evidence="6" id="KW-1185">Reference proteome</keyword>
<dbReference type="PANTHER" id="PTHR48081">
    <property type="entry name" value="AB HYDROLASE SUPERFAMILY PROTEIN C4A8.06C"/>
    <property type="match status" value="1"/>
</dbReference>
<name>A0ABP6TC47_9ACTN</name>
<reference evidence="6" key="1">
    <citation type="journal article" date="2019" name="Int. J. Syst. Evol. Microbiol.">
        <title>The Global Catalogue of Microorganisms (GCM) 10K type strain sequencing project: providing services to taxonomists for standard genome sequencing and annotation.</title>
        <authorList>
            <consortium name="The Broad Institute Genomics Platform"/>
            <consortium name="The Broad Institute Genome Sequencing Center for Infectious Disease"/>
            <person name="Wu L."/>
            <person name="Ma J."/>
        </authorList>
    </citation>
    <scope>NUCLEOTIDE SEQUENCE [LARGE SCALE GENOMIC DNA]</scope>
    <source>
        <strain evidence="6">JCM 9458</strain>
    </source>
</reference>
<dbReference type="EMBL" id="BAAAYN010000064">
    <property type="protein sequence ID" value="GAA3397296.1"/>
    <property type="molecule type" value="Genomic_DNA"/>
</dbReference>
<keyword evidence="2 5" id="KW-0378">Hydrolase</keyword>
<evidence type="ECO:0000256" key="3">
    <source>
        <dbReference type="PROSITE-ProRule" id="PRU10038"/>
    </source>
</evidence>
<proteinExistence type="inferred from homology"/>
<dbReference type="InterPro" id="IPR002168">
    <property type="entry name" value="Lipase_GDXG_HIS_AS"/>
</dbReference>
<dbReference type="Pfam" id="PF07859">
    <property type="entry name" value="Abhydrolase_3"/>
    <property type="match status" value="1"/>
</dbReference>
<feature type="domain" description="Alpha/beta hydrolase fold-3" evidence="4">
    <location>
        <begin position="85"/>
        <end position="290"/>
    </location>
</feature>
<sequence>MPVDESLEPLLALLNSPGVPKMSDGTPELARLNFRRFTVDARQPEALVPVASVEDMTVDGADGVSLPGRVYRPDGAGTGNPVPTVVFFHGGGFVIGDIDTHDDQCRWICREVGAVVLSVGYRLAPESPWPGPVEDALAAVRWAAAHVAELGGDAARLAVAGDSAGGNLAAVVAQDCRDASGPALAAQLLIYPATDFADVYPSMSENAEGYFLTAADMVWFSANYLPSDADPADPRLSPLRGRLDGLPPAVVVTAGYDPLRDAGEAYASALEAAGVPVTAHRFDGLIHGFFGLPAMSPASEKAVRTTCASLRDLLV</sequence>
<evidence type="ECO:0000256" key="1">
    <source>
        <dbReference type="ARBA" id="ARBA00010515"/>
    </source>
</evidence>
<feature type="active site" evidence="3">
    <location>
        <position position="163"/>
    </location>
</feature>
<accession>A0ABP6TC47</accession>
<dbReference type="InterPro" id="IPR033140">
    <property type="entry name" value="Lipase_GDXG_put_SER_AS"/>
</dbReference>
<comment type="caution">
    <text evidence="5">The sequence shown here is derived from an EMBL/GenBank/DDBJ whole genome shotgun (WGS) entry which is preliminary data.</text>
</comment>
<dbReference type="RefSeq" id="WP_345733264.1">
    <property type="nucleotide sequence ID" value="NZ_BAAAYN010000064.1"/>
</dbReference>
<dbReference type="PROSITE" id="PS01173">
    <property type="entry name" value="LIPASE_GDXG_HIS"/>
    <property type="match status" value="1"/>
</dbReference>
<dbReference type="PANTHER" id="PTHR48081:SF8">
    <property type="entry name" value="ALPHA_BETA HYDROLASE FOLD-3 DOMAIN-CONTAINING PROTEIN-RELATED"/>
    <property type="match status" value="1"/>
</dbReference>
<protein>
    <submittedName>
        <fullName evidence="5">Alpha/beta hydrolase</fullName>
    </submittedName>
</protein>
<dbReference type="Gene3D" id="3.40.50.1820">
    <property type="entry name" value="alpha/beta hydrolase"/>
    <property type="match status" value="1"/>
</dbReference>
<dbReference type="PROSITE" id="PS01174">
    <property type="entry name" value="LIPASE_GDXG_SER"/>
    <property type="match status" value="1"/>
</dbReference>
<evidence type="ECO:0000313" key="5">
    <source>
        <dbReference type="EMBL" id="GAA3397296.1"/>
    </source>
</evidence>
<dbReference type="InterPro" id="IPR013094">
    <property type="entry name" value="AB_hydrolase_3"/>
</dbReference>